<dbReference type="GO" id="GO:0005840">
    <property type="term" value="C:ribosome"/>
    <property type="evidence" value="ECO:0007669"/>
    <property type="project" value="InterPro"/>
</dbReference>
<keyword evidence="3" id="KW-1185">Reference proteome</keyword>
<evidence type="ECO:0000256" key="1">
    <source>
        <dbReference type="SAM" id="MobiDB-lite"/>
    </source>
</evidence>
<accession>A0A4Y3KD54</accession>
<feature type="compositionally biased region" description="Low complexity" evidence="1">
    <location>
        <begin position="66"/>
        <end position="77"/>
    </location>
</feature>
<evidence type="ECO:0000313" key="2">
    <source>
        <dbReference type="EMBL" id="GEA81913.1"/>
    </source>
</evidence>
<protein>
    <submittedName>
        <fullName evidence="2">Uncharacterized protein</fullName>
    </submittedName>
</protein>
<sequence length="126" mass="13367">MWVATVGLRLARTGRPSGRGGRLSLPGTVVTDACLNSKVPARRAHPERKAQGRSRRARGALGNAWGTSTSRSGHGSTPVGAVSGRAPTGVRLWLDSADAVRQEAEQLIDGHVQLPPWFTVKPKVVD</sequence>
<reference evidence="2 3" key="1">
    <citation type="submission" date="2019-06" db="EMBL/GenBank/DDBJ databases">
        <title>Whole genome shotgun sequence of Cellulomonas uda NBRC 3747.</title>
        <authorList>
            <person name="Hosoyama A."/>
            <person name="Uohara A."/>
            <person name="Ohji S."/>
            <person name="Ichikawa N."/>
        </authorList>
    </citation>
    <scope>NUCLEOTIDE SEQUENCE [LARGE SCALE GENOMIC DNA]</scope>
    <source>
        <strain evidence="2 3">NBRC 3747</strain>
    </source>
</reference>
<dbReference type="AlphaFoldDB" id="A0A4Y3KD54"/>
<name>A0A4Y3KD54_CELUD</name>
<dbReference type="GO" id="GO:0003735">
    <property type="term" value="F:structural constituent of ribosome"/>
    <property type="evidence" value="ECO:0007669"/>
    <property type="project" value="InterPro"/>
</dbReference>
<dbReference type="GO" id="GO:0006412">
    <property type="term" value="P:translation"/>
    <property type="evidence" value="ECO:0007669"/>
    <property type="project" value="InterPro"/>
</dbReference>
<organism evidence="2 3">
    <name type="scientific">Cellulomonas uda</name>
    <dbReference type="NCBI Taxonomy" id="1714"/>
    <lineage>
        <taxon>Bacteria</taxon>
        <taxon>Bacillati</taxon>
        <taxon>Actinomycetota</taxon>
        <taxon>Actinomycetes</taxon>
        <taxon>Micrococcales</taxon>
        <taxon>Cellulomonadaceae</taxon>
        <taxon>Cellulomonas</taxon>
    </lineage>
</organism>
<evidence type="ECO:0000313" key="3">
    <source>
        <dbReference type="Proteomes" id="UP000315842"/>
    </source>
</evidence>
<proteinExistence type="predicted"/>
<gene>
    <name evidence="2" type="ORF">CUD01_23570</name>
</gene>
<dbReference type="EMBL" id="BJLP01000041">
    <property type="protein sequence ID" value="GEA81913.1"/>
    <property type="molecule type" value="Genomic_DNA"/>
</dbReference>
<dbReference type="PROSITE" id="PS00732">
    <property type="entry name" value="RIBOSOMAL_S16"/>
    <property type="match status" value="1"/>
</dbReference>
<comment type="caution">
    <text evidence="2">The sequence shown here is derived from an EMBL/GenBank/DDBJ whole genome shotgun (WGS) entry which is preliminary data.</text>
</comment>
<feature type="compositionally biased region" description="Basic residues" evidence="1">
    <location>
        <begin position="40"/>
        <end position="58"/>
    </location>
</feature>
<feature type="region of interest" description="Disordered" evidence="1">
    <location>
        <begin position="39"/>
        <end position="85"/>
    </location>
</feature>
<dbReference type="InterPro" id="IPR020592">
    <property type="entry name" value="Ribosomal_bS16_CS"/>
</dbReference>
<dbReference type="Proteomes" id="UP000315842">
    <property type="component" value="Unassembled WGS sequence"/>
</dbReference>